<name>A0AAX6MAN7_9PEZI</name>
<dbReference type="EMBL" id="JBANMG010000009">
    <property type="protein sequence ID" value="KAK6949715.1"/>
    <property type="molecule type" value="Genomic_DNA"/>
</dbReference>
<evidence type="ECO:0000313" key="2">
    <source>
        <dbReference type="EMBL" id="KAK6949715.1"/>
    </source>
</evidence>
<protein>
    <submittedName>
        <fullName evidence="2">Uncharacterized protein</fullName>
    </submittedName>
</protein>
<accession>A0AAX6MAN7</accession>
<evidence type="ECO:0000256" key="1">
    <source>
        <dbReference type="SAM" id="MobiDB-lite"/>
    </source>
</evidence>
<dbReference type="AlphaFoldDB" id="A0AAX6MAN7"/>
<organism evidence="2 3">
    <name type="scientific">Daldinia eschscholtzii</name>
    <dbReference type="NCBI Taxonomy" id="292717"/>
    <lineage>
        <taxon>Eukaryota</taxon>
        <taxon>Fungi</taxon>
        <taxon>Dikarya</taxon>
        <taxon>Ascomycota</taxon>
        <taxon>Pezizomycotina</taxon>
        <taxon>Sordariomycetes</taxon>
        <taxon>Xylariomycetidae</taxon>
        <taxon>Xylariales</taxon>
        <taxon>Hypoxylaceae</taxon>
        <taxon>Daldinia</taxon>
    </lineage>
</organism>
<evidence type="ECO:0000313" key="3">
    <source>
        <dbReference type="Proteomes" id="UP001369815"/>
    </source>
</evidence>
<proteinExistence type="predicted"/>
<feature type="region of interest" description="Disordered" evidence="1">
    <location>
        <begin position="1"/>
        <end position="54"/>
    </location>
</feature>
<dbReference type="Proteomes" id="UP001369815">
    <property type="component" value="Unassembled WGS sequence"/>
</dbReference>
<comment type="caution">
    <text evidence="2">The sequence shown here is derived from an EMBL/GenBank/DDBJ whole genome shotgun (WGS) entry which is preliminary data.</text>
</comment>
<feature type="compositionally biased region" description="Polar residues" evidence="1">
    <location>
        <begin position="7"/>
        <end position="32"/>
    </location>
</feature>
<reference evidence="2 3" key="1">
    <citation type="journal article" date="2024" name="Front Chem Biol">
        <title>Unveiling the potential of Daldinia eschscholtzii MFLUCC 19-0629 through bioactivity and bioinformatics studies for enhanced sustainable agriculture production.</title>
        <authorList>
            <person name="Brooks S."/>
            <person name="Weaver J.A."/>
            <person name="Klomchit A."/>
            <person name="Alharthi S.A."/>
            <person name="Onlamun T."/>
            <person name="Nurani R."/>
            <person name="Vong T.K."/>
            <person name="Alberti F."/>
            <person name="Greco C."/>
        </authorList>
    </citation>
    <scope>NUCLEOTIDE SEQUENCE [LARGE SCALE GENOMIC DNA]</scope>
    <source>
        <strain evidence="2">MFLUCC 19-0629</strain>
    </source>
</reference>
<feature type="compositionally biased region" description="Basic and acidic residues" evidence="1">
    <location>
        <begin position="39"/>
        <end position="54"/>
    </location>
</feature>
<feature type="non-terminal residue" evidence="2">
    <location>
        <position position="260"/>
    </location>
</feature>
<gene>
    <name evidence="2" type="ORF">Daesc_009799</name>
</gene>
<keyword evidence="3" id="KW-1185">Reference proteome</keyword>
<sequence>MNKDENLTATSESAPTMPVLSTTPPDRSSSLFPPSPPATDERPVKSTDADDDSDRLLPVELQEHKALCERTLSPTPFAYFTVGRKEYRTLEQKIARVFKRFDYEPRRNCLTIRMPSPTHSYVASLFQQEVLTELNNVLTNYTDETKSIAKKIIGVQDCRIYLKETGDDYGPIRREPDIQFQYSDTTYPSVIGEVSYSQDGKDLKRLAQDYILYSDGDVKLVIGLDLNYRAEPSTVSLWRPEFTEIEGGLELGISEEVKQL</sequence>